<feature type="region of interest" description="Disordered" evidence="1">
    <location>
        <begin position="83"/>
        <end position="135"/>
    </location>
</feature>
<dbReference type="InParanoid" id="A0A0C3NC42"/>
<accession>A0A0C3NC42</accession>
<reference evidence="2 3" key="1">
    <citation type="submission" date="2014-04" db="EMBL/GenBank/DDBJ databases">
        <authorList>
            <consortium name="DOE Joint Genome Institute"/>
            <person name="Kuo A."/>
            <person name="Kohler A."/>
            <person name="Costa M.D."/>
            <person name="Nagy L.G."/>
            <person name="Floudas D."/>
            <person name="Copeland A."/>
            <person name="Barry K.W."/>
            <person name="Cichocki N."/>
            <person name="Veneault-Fourrey C."/>
            <person name="LaButti K."/>
            <person name="Lindquist E.A."/>
            <person name="Lipzen A."/>
            <person name="Lundell T."/>
            <person name="Morin E."/>
            <person name="Murat C."/>
            <person name="Sun H."/>
            <person name="Tunlid A."/>
            <person name="Henrissat B."/>
            <person name="Grigoriev I.V."/>
            <person name="Hibbett D.S."/>
            <person name="Martin F."/>
            <person name="Nordberg H.P."/>
            <person name="Cantor M.N."/>
            <person name="Hua S.X."/>
        </authorList>
    </citation>
    <scope>NUCLEOTIDE SEQUENCE [LARGE SCALE GENOMIC DNA]</scope>
    <source>
        <strain evidence="2 3">Marx 270</strain>
    </source>
</reference>
<protein>
    <submittedName>
        <fullName evidence="2">Uncharacterized protein</fullName>
    </submittedName>
</protein>
<dbReference type="Proteomes" id="UP000054217">
    <property type="component" value="Unassembled WGS sequence"/>
</dbReference>
<gene>
    <name evidence="2" type="ORF">M404DRAFT_157203</name>
</gene>
<dbReference type="EMBL" id="KN832013">
    <property type="protein sequence ID" value="KIN98709.1"/>
    <property type="molecule type" value="Genomic_DNA"/>
</dbReference>
<dbReference type="OrthoDB" id="2689033at2759"/>
<reference evidence="3" key="2">
    <citation type="submission" date="2015-01" db="EMBL/GenBank/DDBJ databases">
        <title>Evolutionary Origins and Diversification of the Mycorrhizal Mutualists.</title>
        <authorList>
            <consortium name="DOE Joint Genome Institute"/>
            <consortium name="Mycorrhizal Genomics Consortium"/>
            <person name="Kohler A."/>
            <person name="Kuo A."/>
            <person name="Nagy L.G."/>
            <person name="Floudas D."/>
            <person name="Copeland A."/>
            <person name="Barry K.W."/>
            <person name="Cichocki N."/>
            <person name="Veneault-Fourrey C."/>
            <person name="LaButti K."/>
            <person name="Lindquist E.A."/>
            <person name="Lipzen A."/>
            <person name="Lundell T."/>
            <person name="Morin E."/>
            <person name="Murat C."/>
            <person name="Riley R."/>
            <person name="Ohm R."/>
            <person name="Sun H."/>
            <person name="Tunlid A."/>
            <person name="Henrissat B."/>
            <person name="Grigoriev I.V."/>
            <person name="Hibbett D.S."/>
            <person name="Martin F."/>
        </authorList>
    </citation>
    <scope>NUCLEOTIDE SEQUENCE [LARGE SCALE GENOMIC DNA]</scope>
    <source>
        <strain evidence="3">Marx 270</strain>
    </source>
</reference>
<dbReference type="HOGENOM" id="CLU_037450_0_0_1"/>
<name>A0A0C3NC42_PISTI</name>
<sequence length="575" mass="64221">MPRNSNIAHLVDGKIFWYMPERGTSSVYCLVCPAANGLYRTIDSKHINSHTSSLLHQCHVKYKTSGCTSLLGFHAPHHTPRFDFPSTSCTSPEPRDMDADSFDRSQYMGGFDAEEDPTSGPSKFPPSTPEPGPDDIPLVPLNELWNAISNSRYQNIDGTCNLFQELQDVLASGEPLFSDPATALNQFPCDDILLNEDMESNFGIELPDDEGDKPTHSNSVKTKHFLTVILFNSPRLPFSDPQKKAILNWAKELGAHDVPSLYVLKQRHEQVKKIVGDPTKKVVSPFGNVFYINDVAKAIAKDYANPLTRFVMQDFPEDSGSGMSQVFHGEKILHEQPSPPSVCVNGNVYYVNELLQDSSGVYFIPERFFLASPSVASGSGGRPADTKELFALGHAAERTEVGFIVGDEKEIIPTSVFRRSYEDIAFRRSELTCGLTESSKKYVLLEPNPWRKKSGGRMVYAVPLVIFMDDVSGNISKQWNKHYVIYMSNANLPREMLDQEFCVWFVTSSPHASPMELMHGMKQSILSATESGIIAWDCQDNEEVMLILYRLFHAGDNPMQAEECSQGGLNCNRFC</sequence>
<organism evidence="2 3">
    <name type="scientific">Pisolithus tinctorius Marx 270</name>
    <dbReference type="NCBI Taxonomy" id="870435"/>
    <lineage>
        <taxon>Eukaryota</taxon>
        <taxon>Fungi</taxon>
        <taxon>Dikarya</taxon>
        <taxon>Basidiomycota</taxon>
        <taxon>Agaricomycotina</taxon>
        <taxon>Agaricomycetes</taxon>
        <taxon>Agaricomycetidae</taxon>
        <taxon>Boletales</taxon>
        <taxon>Sclerodermatineae</taxon>
        <taxon>Pisolithaceae</taxon>
        <taxon>Pisolithus</taxon>
    </lineage>
</organism>
<evidence type="ECO:0000256" key="1">
    <source>
        <dbReference type="SAM" id="MobiDB-lite"/>
    </source>
</evidence>
<dbReference type="AlphaFoldDB" id="A0A0C3NC42"/>
<dbReference type="STRING" id="870435.A0A0C3NC42"/>
<feature type="compositionally biased region" description="Basic and acidic residues" evidence="1">
    <location>
        <begin position="93"/>
        <end position="103"/>
    </location>
</feature>
<keyword evidence="3" id="KW-1185">Reference proteome</keyword>
<evidence type="ECO:0000313" key="2">
    <source>
        <dbReference type="EMBL" id="KIN98709.1"/>
    </source>
</evidence>
<evidence type="ECO:0000313" key="3">
    <source>
        <dbReference type="Proteomes" id="UP000054217"/>
    </source>
</evidence>
<proteinExistence type="predicted"/>